<dbReference type="CDD" id="cd00730">
    <property type="entry name" value="rubredoxin"/>
    <property type="match status" value="1"/>
</dbReference>
<comment type="cofactor">
    <cofactor evidence="2">
        <name>FAD</name>
        <dbReference type="ChEBI" id="CHEBI:57692"/>
    </cofactor>
</comment>
<dbReference type="GO" id="GO:0005506">
    <property type="term" value="F:iron ion binding"/>
    <property type="evidence" value="ECO:0007669"/>
    <property type="project" value="InterPro"/>
</dbReference>
<dbReference type="InterPro" id="IPR023753">
    <property type="entry name" value="FAD/NAD-binding_dom"/>
</dbReference>
<dbReference type="PRINTS" id="PR00411">
    <property type="entry name" value="PNDRDTASEI"/>
</dbReference>
<evidence type="ECO:0000259" key="14">
    <source>
        <dbReference type="PROSITE" id="PS50903"/>
    </source>
</evidence>
<dbReference type="InterPro" id="IPR018527">
    <property type="entry name" value="Rubredoxin_Fe_BS"/>
</dbReference>
<geneLocation type="plasmid" evidence="16">
    <name>pnp7-5</name>
</geneLocation>
<dbReference type="Pfam" id="PF07992">
    <property type="entry name" value="Pyr_redox_2"/>
    <property type="match status" value="1"/>
</dbReference>
<dbReference type="FunFam" id="2.20.28.10:FF:000001">
    <property type="entry name" value="Rubredoxin"/>
    <property type="match status" value="1"/>
</dbReference>
<dbReference type="AlphaFoldDB" id="A0A2D2LYG3"/>
<keyword evidence="10" id="KW-0274">FAD</keyword>
<dbReference type="InterPro" id="IPR050260">
    <property type="entry name" value="FAD-bd_OxRdtase"/>
</dbReference>
<keyword evidence="12" id="KW-0408">Iron</keyword>
<evidence type="ECO:0000256" key="8">
    <source>
        <dbReference type="ARBA" id="ARBA00022630"/>
    </source>
</evidence>
<feature type="domain" description="Rubredoxin-like" evidence="14">
    <location>
        <begin position="26"/>
        <end position="77"/>
    </location>
</feature>
<dbReference type="PANTHER" id="PTHR43429">
    <property type="entry name" value="PYRIDINE NUCLEOTIDE-DISULFIDE OXIDOREDUCTASE DOMAIN-CONTAINING"/>
    <property type="match status" value="1"/>
</dbReference>
<dbReference type="EMBL" id="CP024448">
    <property type="protein sequence ID" value="ATR80073.1"/>
    <property type="molecule type" value="Genomic_DNA"/>
</dbReference>
<keyword evidence="9" id="KW-0479">Metal-binding</keyword>
<proteinExistence type="inferred from homology"/>
<comment type="similarity">
    <text evidence="5">Belongs to the rubredoxin family.</text>
</comment>
<dbReference type="InterPro" id="IPR036188">
    <property type="entry name" value="FAD/NAD-bd_sf"/>
</dbReference>
<organism evidence="15 16">
    <name type="scientific">Faucicola osloensis</name>
    <name type="common">Moraxella osloensis</name>
    <dbReference type="NCBI Taxonomy" id="34062"/>
    <lineage>
        <taxon>Bacteria</taxon>
        <taxon>Pseudomonadati</taxon>
        <taxon>Pseudomonadota</taxon>
        <taxon>Gammaproteobacteria</taxon>
        <taxon>Moraxellales</taxon>
        <taxon>Moraxellaceae</taxon>
        <taxon>Faucicola</taxon>
    </lineage>
</organism>
<accession>A0A2D2LYG3</accession>
<dbReference type="Gene3D" id="2.20.28.10">
    <property type="match status" value="1"/>
</dbReference>
<gene>
    <name evidence="15" type="ORF">NP7_12040</name>
</gene>
<comment type="similarity">
    <text evidence="6">Belongs to the FAD-dependent oxidoreductase family.</text>
</comment>
<feature type="compositionally biased region" description="Polar residues" evidence="13">
    <location>
        <begin position="1"/>
        <end position="10"/>
    </location>
</feature>
<name>A0A2D2LYG3_FAUOS</name>
<evidence type="ECO:0000256" key="2">
    <source>
        <dbReference type="ARBA" id="ARBA00001974"/>
    </source>
</evidence>
<dbReference type="PROSITE" id="PS00202">
    <property type="entry name" value="RUBREDOXIN"/>
    <property type="match status" value="1"/>
</dbReference>
<keyword evidence="7" id="KW-0813">Transport</keyword>
<evidence type="ECO:0000313" key="15">
    <source>
        <dbReference type="EMBL" id="ATR80073.1"/>
    </source>
</evidence>
<dbReference type="GO" id="GO:0016491">
    <property type="term" value="F:oxidoreductase activity"/>
    <property type="evidence" value="ECO:0007669"/>
    <property type="project" value="InterPro"/>
</dbReference>
<comment type="pathway">
    <text evidence="4">Hydrocarbon metabolism; alkane degradation.</text>
</comment>
<evidence type="ECO:0000256" key="6">
    <source>
        <dbReference type="ARBA" id="ARBA00006442"/>
    </source>
</evidence>
<evidence type="ECO:0000313" key="16">
    <source>
        <dbReference type="Proteomes" id="UP000229340"/>
    </source>
</evidence>
<keyword evidence="11" id="KW-0249">Electron transport</keyword>
<dbReference type="Proteomes" id="UP000229340">
    <property type="component" value="Plasmid pNP7-5"/>
</dbReference>
<evidence type="ECO:0000256" key="10">
    <source>
        <dbReference type="ARBA" id="ARBA00022827"/>
    </source>
</evidence>
<dbReference type="Gene3D" id="3.50.50.60">
    <property type="entry name" value="FAD/NAD(P)-binding domain"/>
    <property type="match status" value="2"/>
</dbReference>
<evidence type="ECO:0000256" key="7">
    <source>
        <dbReference type="ARBA" id="ARBA00022448"/>
    </source>
</evidence>
<evidence type="ECO:0000256" key="1">
    <source>
        <dbReference type="ARBA" id="ARBA00001965"/>
    </source>
</evidence>
<keyword evidence="15" id="KW-0614">Plasmid</keyword>
<feature type="region of interest" description="Disordered" evidence="13">
    <location>
        <begin position="1"/>
        <end position="20"/>
    </location>
</feature>
<comment type="function">
    <text evidence="3">Involved in the hydrocarbon hydroxylating system, which transfers electrons from NADH to rubredoxin reductase and then through rubredoxin to alkane 1 monooxygenase.</text>
</comment>
<evidence type="ECO:0000256" key="12">
    <source>
        <dbReference type="ARBA" id="ARBA00023004"/>
    </source>
</evidence>
<dbReference type="PRINTS" id="PR00368">
    <property type="entry name" value="FADPNR"/>
</dbReference>
<evidence type="ECO:0000256" key="9">
    <source>
        <dbReference type="ARBA" id="ARBA00022723"/>
    </source>
</evidence>
<reference evidence="16" key="1">
    <citation type="submission" date="2017-10" db="EMBL/GenBank/DDBJ databases">
        <title>Complete genome sequence of Moraxella osloensis NP7 isolated from human skin.</title>
        <authorList>
            <person name="Lee K."/>
            <person name="Lim J.Y."/>
            <person name="Hwang I."/>
        </authorList>
    </citation>
    <scope>NUCLEOTIDE SEQUENCE [LARGE SCALE GENOMIC DNA]</scope>
    <source>
        <strain evidence="16">NP7</strain>
        <plasmid evidence="16">pnp7-5</plasmid>
    </source>
</reference>
<protein>
    <submittedName>
        <fullName evidence="15">Rubredoxin</fullName>
    </submittedName>
</protein>
<dbReference type="InterPro" id="IPR024934">
    <property type="entry name" value="Rubredoxin-like_dom"/>
</dbReference>
<dbReference type="PANTHER" id="PTHR43429:SF3">
    <property type="entry name" value="NITRITE REDUCTASE [NAD(P)H]"/>
    <property type="match status" value="1"/>
</dbReference>
<dbReference type="PROSITE" id="PS50903">
    <property type="entry name" value="RUBREDOXIN_LIKE"/>
    <property type="match status" value="1"/>
</dbReference>
<evidence type="ECO:0000256" key="5">
    <source>
        <dbReference type="ARBA" id="ARBA00005337"/>
    </source>
</evidence>
<dbReference type="PRINTS" id="PR00163">
    <property type="entry name" value="RUBREDOXIN"/>
</dbReference>
<evidence type="ECO:0000256" key="13">
    <source>
        <dbReference type="SAM" id="MobiDB-lite"/>
    </source>
</evidence>
<sequence length="468" mass="50914">MIEQANNLSPINMDKDGNPTDGGGDWKQFLCRACGWIYDEKIGDPDGGLPAGTRFEDIPDDWQCPLCGVTKRDFEPFTPRNINIVKPQVNPAGDTGGLLVIGAGMAGWAVIEAVRSLDPDYPITLITADSGDRYHKPQLSIAISQNKNAEHLITQLAISESERLNIGLVANTFVLHIDTQNKQVRTTRGDFDYESLVFAIGAKPALPKSLPPKFVWRINHVDMFAKLQQKLAAKPKQNIAIIGAGMIGSELAEDIIKAGHHVTLIDRNELPLAEVLPTKASQLVKDALETTDITFMGGHTVSNIDKTANEQYLIHFANNDKIVTADEVVASTGLVVDGRLPQRAGVEFVPQQGIIVDAQTLKTSITNVYAIGDCIAIGGQACRFVAPLRQQADTIAHQVLRLEHEGYQHEAPIVRLKTKSVAVTVTGSPCKQTHWETLVDDGNMLIMQQPKSAGNGRVEIVVNTGFTV</sequence>
<evidence type="ECO:0000256" key="11">
    <source>
        <dbReference type="ARBA" id="ARBA00022982"/>
    </source>
</evidence>
<dbReference type="SUPFAM" id="SSF57802">
    <property type="entry name" value="Rubredoxin-like"/>
    <property type="match status" value="1"/>
</dbReference>
<dbReference type="RefSeq" id="WP_100271360.1">
    <property type="nucleotide sequence ID" value="NZ_CP024448.1"/>
</dbReference>
<evidence type="ECO:0000256" key="4">
    <source>
        <dbReference type="ARBA" id="ARBA00004933"/>
    </source>
</evidence>
<dbReference type="SUPFAM" id="SSF51905">
    <property type="entry name" value="FAD/NAD(P)-binding domain"/>
    <property type="match status" value="2"/>
</dbReference>
<keyword evidence="8" id="KW-0285">Flavoprotein</keyword>
<comment type="cofactor">
    <cofactor evidence="1">
        <name>Fe(3+)</name>
        <dbReference type="ChEBI" id="CHEBI:29034"/>
    </cofactor>
</comment>
<dbReference type="Pfam" id="PF00301">
    <property type="entry name" value="Rubredoxin"/>
    <property type="match status" value="1"/>
</dbReference>
<evidence type="ECO:0000256" key="3">
    <source>
        <dbReference type="ARBA" id="ARBA00002792"/>
    </source>
</evidence>
<dbReference type="InterPro" id="IPR024935">
    <property type="entry name" value="Rubredoxin_dom"/>
</dbReference>